<evidence type="ECO:0000313" key="4">
    <source>
        <dbReference type="EMBL" id="TFK23530.1"/>
    </source>
</evidence>
<evidence type="ECO:0000256" key="2">
    <source>
        <dbReference type="SAM" id="Phobius"/>
    </source>
</evidence>
<keyword evidence="2" id="KW-0812">Transmembrane</keyword>
<feature type="domain" description="DUF6533" evidence="3">
    <location>
        <begin position="37"/>
        <end position="77"/>
    </location>
</feature>
<sequence length="327" mass="37111">MDKAMIAMLEQAAYHRRITNQRPRLAFTYVSNYADPVASFALAGVDYLHTLPEEIRLVWFRKWSLVKVLFLVVRYFPWAYGSLYVYVCLTPYMEFKHCGTVTNVSTFIMISGVIVAEAIMFIRVFALCGGGKKLLIWLVLQFLAVHGAIYALMYKFMTGIEYMPSFLPTIFACMHKRAPDTTHLYTLSAILVASEAVIMIISLVGFWNYRRTPNQLLSAFRRDGVAYFVMISAISSTNIAVFSTLPPQEELRFVVGTPQVMLHCILSCRMILHLYETADKETQITDAARTLSDIHFAGTEEVGESSKVERGNRSSLASRHSNIDRYA</sequence>
<feature type="transmembrane region" description="Helical" evidence="2">
    <location>
        <begin position="225"/>
        <end position="245"/>
    </location>
</feature>
<feature type="transmembrane region" description="Helical" evidence="2">
    <location>
        <begin position="107"/>
        <end position="127"/>
    </location>
</feature>
<organism evidence="4 5">
    <name type="scientific">Coprinopsis marcescibilis</name>
    <name type="common">Agaric fungus</name>
    <name type="synonym">Psathyrella marcescibilis</name>
    <dbReference type="NCBI Taxonomy" id="230819"/>
    <lineage>
        <taxon>Eukaryota</taxon>
        <taxon>Fungi</taxon>
        <taxon>Dikarya</taxon>
        <taxon>Basidiomycota</taxon>
        <taxon>Agaricomycotina</taxon>
        <taxon>Agaricomycetes</taxon>
        <taxon>Agaricomycetidae</taxon>
        <taxon>Agaricales</taxon>
        <taxon>Agaricineae</taxon>
        <taxon>Psathyrellaceae</taxon>
        <taxon>Coprinopsis</taxon>
    </lineage>
</organism>
<feature type="transmembrane region" description="Helical" evidence="2">
    <location>
        <begin position="65"/>
        <end position="87"/>
    </location>
</feature>
<keyword evidence="5" id="KW-1185">Reference proteome</keyword>
<feature type="transmembrane region" description="Helical" evidence="2">
    <location>
        <begin position="134"/>
        <end position="153"/>
    </location>
</feature>
<feature type="transmembrane region" description="Helical" evidence="2">
    <location>
        <begin position="184"/>
        <end position="204"/>
    </location>
</feature>
<name>A0A5C3KSH1_COPMA</name>
<proteinExistence type="predicted"/>
<keyword evidence="2" id="KW-1133">Transmembrane helix</keyword>
<evidence type="ECO:0000259" key="3">
    <source>
        <dbReference type="Pfam" id="PF20151"/>
    </source>
</evidence>
<keyword evidence="2" id="KW-0472">Membrane</keyword>
<dbReference type="Pfam" id="PF20151">
    <property type="entry name" value="DUF6533"/>
    <property type="match status" value="1"/>
</dbReference>
<dbReference type="AlphaFoldDB" id="A0A5C3KSH1"/>
<dbReference type="Proteomes" id="UP000307440">
    <property type="component" value="Unassembled WGS sequence"/>
</dbReference>
<reference evidence="4 5" key="1">
    <citation type="journal article" date="2019" name="Nat. Ecol. Evol.">
        <title>Megaphylogeny resolves global patterns of mushroom evolution.</title>
        <authorList>
            <person name="Varga T."/>
            <person name="Krizsan K."/>
            <person name="Foldi C."/>
            <person name="Dima B."/>
            <person name="Sanchez-Garcia M."/>
            <person name="Sanchez-Ramirez S."/>
            <person name="Szollosi G.J."/>
            <person name="Szarkandi J.G."/>
            <person name="Papp V."/>
            <person name="Albert L."/>
            <person name="Andreopoulos W."/>
            <person name="Angelini C."/>
            <person name="Antonin V."/>
            <person name="Barry K.W."/>
            <person name="Bougher N.L."/>
            <person name="Buchanan P."/>
            <person name="Buyck B."/>
            <person name="Bense V."/>
            <person name="Catcheside P."/>
            <person name="Chovatia M."/>
            <person name="Cooper J."/>
            <person name="Damon W."/>
            <person name="Desjardin D."/>
            <person name="Finy P."/>
            <person name="Geml J."/>
            <person name="Haridas S."/>
            <person name="Hughes K."/>
            <person name="Justo A."/>
            <person name="Karasinski D."/>
            <person name="Kautmanova I."/>
            <person name="Kiss B."/>
            <person name="Kocsube S."/>
            <person name="Kotiranta H."/>
            <person name="LaButti K.M."/>
            <person name="Lechner B.E."/>
            <person name="Liimatainen K."/>
            <person name="Lipzen A."/>
            <person name="Lukacs Z."/>
            <person name="Mihaltcheva S."/>
            <person name="Morgado L.N."/>
            <person name="Niskanen T."/>
            <person name="Noordeloos M.E."/>
            <person name="Ohm R.A."/>
            <person name="Ortiz-Santana B."/>
            <person name="Ovrebo C."/>
            <person name="Racz N."/>
            <person name="Riley R."/>
            <person name="Savchenko A."/>
            <person name="Shiryaev A."/>
            <person name="Soop K."/>
            <person name="Spirin V."/>
            <person name="Szebenyi C."/>
            <person name="Tomsovsky M."/>
            <person name="Tulloss R.E."/>
            <person name="Uehling J."/>
            <person name="Grigoriev I.V."/>
            <person name="Vagvolgyi C."/>
            <person name="Papp T."/>
            <person name="Martin F.M."/>
            <person name="Miettinen O."/>
            <person name="Hibbett D.S."/>
            <person name="Nagy L.G."/>
        </authorList>
    </citation>
    <scope>NUCLEOTIDE SEQUENCE [LARGE SCALE GENOMIC DNA]</scope>
    <source>
        <strain evidence="4 5">CBS 121175</strain>
    </source>
</reference>
<protein>
    <recommendedName>
        <fullName evidence="3">DUF6533 domain-containing protein</fullName>
    </recommendedName>
</protein>
<evidence type="ECO:0000256" key="1">
    <source>
        <dbReference type="SAM" id="MobiDB-lite"/>
    </source>
</evidence>
<evidence type="ECO:0000313" key="5">
    <source>
        <dbReference type="Proteomes" id="UP000307440"/>
    </source>
</evidence>
<accession>A0A5C3KSH1</accession>
<dbReference type="STRING" id="230819.A0A5C3KSH1"/>
<feature type="region of interest" description="Disordered" evidence="1">
    <location>
        <begin position="304"/>
        <end position="327"/>
    </location>
</feature>
<dbReference type="InterPro" id="IPR045340">
    <property type="entry name" value="DUF6533"/>
</dbReference>
<dbReference type="OrthoDB" id="2675435at2759"/>
<dbReference type="EMBL" id="ML210217">
    <property type="protein sequence ID" value="TFK23530.1"/>
    <property type="molecule type" value="Genomic_DNA"/>
</dbReference>
<gene>
    <name evidence="4" type="ORF">FA15DRAFT_705420</name>
</gene>